<name>A0AAD8UVP9_GLOAC</name>
<protein>
    <submittedName>
        <fullName evidence="2">Uncharacterized protein</fullName>
    </submittedName>
</protein>
<evidence type="ECO:0000313" key="2">
    <source>
        <dbReference type="EMBL" id="KAK1727884.1"/>
    </source>
</evidence>
<feature type="compositionally biased region" description="Basic and acidic residues" evidence="1">
    <location>
        <begin position="254"/>
        <end position="294"/>
    </location>
</feature>
<gene>
    <name evidence="2" type="ORF">BDZ83DRAFT_611387</name>
</gene>
<evidence type="ECO:0000256" key="1">
    <source>
        <dbReference type="SAM" id="MobiDB-lite"/>
    </source>
</evidence>
<comment type="caution">
    <text evidence="2">The sequence shown here is derived from an EMBL/GenBank/DDBJ whole genome shotgun (WGS) entry which is preliminary data.</text>
</comment>
<accession>A0AAD8UVP9</accession>
<sequence length="294" mass="32087">MDFQPKKQPFSRGSETIVPCQHQSTVSSPCTQSPVQAAFPQPHARSPISHGCSAKGFPSFGTPSAVGYSQSSVYSPSPNTVTMGYSYSSSAPTDRTASYQPVPPQPHSAYAGGSSYEIQATSIRPSSLPHHSHPNSPLTSYSGLSGHSSAASSYGYPYAASSATTSPSTANTPVQPLSPTLIGVGSWDNIRPPIENYEQPTMDRSSREGRRVYVTDFPPNPARSESIEVHRSSSPLKEEDIYTKRRSVRPLASCKDDQKGTSSRPRKDDDKEDRRKRGERRREGVSDRRETRTY</sequence>
<dbReference type="AlphaFoldDB" id="A0AAD8UVP9"/>
<dbReference type="RefSeq" id="XP_060367939.1">
    <property type="nucleotide sequence ID" value="XM_060507656.1"/>
</dbReference>
<reference evidence="2" key="1">
    <citation type="submission" date="2021-12" db="EMBL/GenBank/DDBJ databases">
        <title>Comparative genomics, transcriptomics and evolutionary studies reveal genomic signatures of adaptation to plant cell wall in hemibiotrophic fungi.</title>
        <authorList>
            <consortium name="DOE Joint Genome Institute"/>
            <person name="Baroncelli R."/>
            <person name="Diaz J.F."/>
            <person name="Benocci T."/>
            <person name="Peng M."/>
            <person name="Battaglia E."/>
            <person name="Haridas S."/>
            <person name="Andreopoulos W."/>
            <person name="Labutti K."/>
            <person name="Pangilinan J."/>
            <person name="Floch G.L."/>
            <person name="Makela M.R."/>
            <person name="Henrissat B."/>
            <person name="Grigoriev I.V."/>
            <person name="Crouch J.A."/>
            <person name="De Vries R.P."/>
            <person name="Sukno S.A."/>
            <person name="Thon M.R."/>
        </authorList>
    </citation>
    <scope>NUCLEOTIDE SEQUENCE</scope>
    <source>
        <strain evidence="2">CBS 112980</strain>
    </source>
</reference>
<feature type="region of interest" description="Disordered" evidence="1">
    <location>
        <begin position="1"/>
        <end position="53"/>
    </location>
</feature>
<proteinExistence type="predicted"/>
<keyword evidence="3" id="KW-1185">Reference proteome</keyword>
<organism evidence="2 3">
    <name type="scientific">Glomerella acutata</name>
    <name type="common">Colletotrichum acutatum</name>
    <dbReference type="NCBI Taxonomy" id="27357"/>
    <lineage>
        <taxon>Eukaryota</taxon>
        <taxon>Fungi</taxon>
        <taxon>Dikarya</taxon>
        <taxon>Ascomycota</taxon>
        <taxon>Pezizomycotina</taxon>
        <taxon>Sordariomycetes</taxon>
        <taxon>Hypocreomycetidae</taxon>
        <taxon>Glomerellales</taxon>
        <taxon>Glomerellaceae</taxon>
        <taxon>Colletotrichum</taxon>
        <taxon>Colletotrichum acutatum species complex</taxon>
    </lineage>
</organism>
<feature type="compositionally biased region" description="Polar residues" evidence="1">
    <location>
        <begin position="21"/>
        <end position="35"/>
    </location>
</feature>
<feature type="compositionally biased region" description="Basic and acidic residues" evidence="1">
    <location>
        <begin position="225"/>
        <end position="243"/>
    </location>
</feature>
<feature type="compositionally biased region" description="Basic and acidic residues" evidence="1">
    <location>
        <begin position="204"/>
        <end position="213"/>
    </location>
</feature>
<feature type="compositionally biased region" description="Low complexity" evidence="1">
    <location>
        <begin position="125"/>
        <end position="170"/>
    </location>
</feature>
<dbReference type="GeneID" id="85391555"/>
<feature type="compositionally biased region" description="Polar residues" evidence="1">
    <location>
        <begin position="83"/>
        <end position="99"/>
    </location>
</feature>
<dbReference type="Proteomes" id="UP001244207">
    <property type="component" value="Unassembled WGS sequence"/>
</dbReference>
<evidence type="ECO:0000313" key="3">
    <source>
        <dbReference type="Proteomes" id="UP001244207"/>
    </source>
</evidence>
<feature type="region of interest" description="Disordered" evidence="1">
    <location>
        <begin position="83"/>
        <end position="294"/>
    </location>
</feature>
<dbReference type="EMBL" id="JAHMHS010000021">
    <property type="protein sequence ID" value="KAK1727884.1"/>
    <property type="molecule type" value="Genomic_DNA"/>
</dbReference>